<dbReference type="EC" id="6.3.2.2" evidence="1"/>
<protein>
    <recommendedName>
        <fullName evidence="1">glutamate--cysteine ligase</fullName>
        <ecNumber evidence="1">6.3.2.2</ecNumber>
    </recommendedName>
</protein>
<evidence type="ECO:0000256" key="3">
    <source>
        <dbReference type="ARBA" id="ARBA00022741"/>
    </source>
</evidence>
<keyword evidence="2" id="KW-0436">Ligase</keyword>
<dbReference type="InterPro" id="IPR014746">
    <property type="entry name" value="Gln_synth/guanido_kin_cat_dom"/>
</dbReference>
<evidence type="ECO:0000256" key="4">
    <source>
        <dbReference type="ARBA" id="ARBA00022840"/>
    </source>
</evidence>
<keyword evidence="4" id="KW-0067">ATP-binding</keyword>
<dbReference type="EMBL" id="BOMI01000214">
    <property type="protein sequence ID" value="GID80958.1"/>
    <property type="molecule type" value="Genomic_DNA"/>
</dbReference>
<dbReference type="Proteomes" id="UP000609879">
    <property type="component" value="Unassembled WGS sequence"/>
</dbReference>
<dbReference type="InterPro" id="IPR006336">
    <property type="entry name" value="GCS2"/>
</dbReference>
<dbReference type="Gene3D" id="3.30.590.20">
    <property type="match status" value="1"/>
</dbReference>
<gene>
    <name evidence="6" type="ORF">Ade02nite_95990</name>
</gene>
<dbReference type="PANTHER" id="PTHR34378:SF1">
    <property type="entry name" value="GLUTAMATE--CYSTEINE LIGASE, CHLOROPLASTIC"/>
    <property type="match status" value="1"/>
</dbReference>
<keyword evidence="3" id="KW-0547">Nucleotide-binding</keyword>
<dbReference type="PANTHER" id="PTHR34378">
    <property type="entry name" value="GLUTAMATE--CYSTEINE LIGASE, CHLOROPLASTIC"/>
    <property type="match status" value="1"/>
</dbReference>
<dbReference type="RefSeq" id="WP_239169621.1">
    <property type="nucleotide sequence ID" value="NZ_BAAABO010000023.1"/>
</dbReference>
<dbReference type="InterPro" id="IPR035434">
    <property type="entry name" value="GCL_bact_plant"/>
</dbReference>
<keyword evidence="7" id="KW-1185">Reference proteome</keyword>
<dbReference type="SUPFAM" id="SSF55931">
    <property type="entry name" value="Glutamine synthetase/guanido kinase"/>
    <property type="match status" value="1"/>
</dbReference>
<reference evidence="6 7" key="1">
    <citation type="submission" date="2021-01" db="EMBL/GenBank/DDBJ databases">
        <title>Whole genome shotgun sequence of Actinoplanes deccanensis NBRC 13994.</title>
        <authorList>
            <person name="Komaki H."/>
            <person name="Tamura T."/>
        </authorList>
    </citation>
    <scope>NUCLEOTIDE SEQUENCE [LARGE SCALE GENOMIC DNA]</scope>
    <source>
        <strain evidence="6 7">NBRC 13994</strain>
    </source>
</reference>
<sequence length="331" mass="34683">MTTLTEQTAELLIAAHAFDPATPGFVGATLDLPVTAAPAQRVPLRHGFLDPRSPHLATVSGPPSPGLAASLARMRDDLAAAQTHCSQSPCSPRAGAGGVRVALEAGLDAAGPLGLAGRWTLAHTLAPVLAAAFANSPLLGGEPSGWRSVRQARHRELPVLPAAADPRRAWASFVLDAAGRDGRTFRERARSGERPRLADLAEHVDALRPPVAARGHLEIDVADRQPGDGWQVVVAVTSVLLDDPRAAAAAAGITAPLAAEPGLWERAARDALTDPVLATAARECFVTAYGALGRRGESRELRDAVAEFTERYVMRGRCPADDVLDRAAARN</sequence>
<accession>A0ABQ3YLT7</accession>
<evidence type="ECO:0000313" key="7">
    <source>
        <dbReference type="Proteomes" id="UP000609879"/>
    </source>
</evidence>
<evidence type="ECO:0000313" key="6">
    <source>
        <dbReference type="EMBL" id="GID80958.1"/>
    </source>
</evidence>
<comment type="caution">
    <text evidence="6">The sequence shown here is derived from an EMBL/GenBank/DDBJ whole genome shotgun (WGS) entry which is preliminary data.</text>
</comment>
<evidence type="ECO:0000256" key="2">
    <source>
        <dbReference type="ARBA" id="ARBA00022598"/>
    </source>
</evidence>
<evidence type="ECO:0000256" key="1">
    <source>
        <dbReference type="ARBA" id="ARBA00012220"/>
    </source>
</evidence>
<comment type="catalytic activity">
    <reaction evidence="5">
        <text>L-cysteine + L-glutamate + ATP = gamma-L-glutamyl-L-cysteine + ADP + phosphate + H(+)</text>
        <dbReference type="Rhea" id="RHEA:13285"/>
        <dbReference type="ChEBI" id="CHEBI:15378"/>
        <dbReference type="ChEBI" id="CHEBI:29985"/>
        <dbReference type="ChEBI" id="CHEBI:30616"/>
        <dbReference type="ChEBI" id="CHEBI:35235"/>
        <dbReference type="ChEBI" id="CHEBI:43474"/>
        <dbReference type="ChEBI" id="CHEBI:58173"/>
        <dbReference type="ChEBI" id="CHEBI:456216"/>
        <dbReference type="EC" id="6.3.2.2"/>
    </reaction>
</comment>
<organism evidence="6 7">
    <name type="scientific">Paractinoplanes deccanensis</name>
    <dbReference type="NCBI Taxonomy" id="113561"/>
    <lineage>
        <taxon>Bacteria</taxon>
        <taxon>Bacillati</taxon>
        <taxon>Actinomycetota</taxon>
        <taxon>Actinomycetes</taxon>
        <taxon>Micromonosporales</taxon>
        <taxon>Micromonosporaceae</taxon>
        <taxon>Paractinoplanes</taxon>
    </lineage>
</organism>
<evidence type="ECO:0000256" key="5">
    <source>
        <dbReference type="ARBA" id="ARBA00048819"/>
    </source>
</evidence>
<proteinExistence type="predicted"/>
<name>A0ABQ3YLT7_9ACTN</name>
<dbReference type="Pfam" id="PF04107">
    <property type="entry name" value="GCS2"/>
    <property type="match status" value="1"/>
</dbReference>